<accession>A0ABR7MBF9</accession>
<gene>
    <name evidence="2" type="ORF">BC349_14985</name>
</gene>
<organism evidence="2 3">
    <name type="scientific">Flavihumibacter stibioxidans</name>
    <dbReference type="NCBI Taxonomy" id="1834163"/>
    <lineage>
        <taxon>Bacteria</taxon>
        <taxon>Pseudomonadati</taxon>
        <taxon>Bacteroidota</taxon>
        <taxon>Chitinophagia</taxon>
        <taxon>Chitinophagales</taxon>
        <taxon>Chitinophagaceae</taxon>
        <taxon>Flavihumibacter</taxon>
    </lineage>
</organism>
<keyword evidence="1" id="KW-0472">Membrane</keyword>
<evidence type="ECO:0000313" key="2">
    <source>
        <dbReference type="EMBL" id="MBC6492364.1"/>
    </source>
</evidence>
<feature type="transmembrane region" description="Helical" evidence="1">
    <location>
        <begin position="31"/>
        <end position="50"/>
    </location>
</feature>
<proteinExistence type="predicted"/>
<keyword evidence="1" id="KW-1133">Transmembrane helix</keyword>
<name>A0ABR7MBF9_9BACT</name>
<sequence length="77" mass="8565">MARRFVFCRWNFGWCQNTVLDKIVKQFSGKLALLFSLVFAIAAIFILVNHQGRSGPLEWGLTLLVAAIFPAAGPDVI</sequence>
<evidence type="ECO:0000313" key="3">
    <source>
        <dbReference type="Proteomes" id="UP000765802"/>
    </source>
</evidence>
<evidence type="ECO:0000256" key="1">
    <source>
        <dbReference type="SAM" id="Phobius"/>
    </source>
</evidence>
<protein>
    <submittedName>
        <fullName evidence="2">Uncharacterized protein</fullName>
    </submittedName>
</protein>
<dbReference type="EMBL" id="MBUA01000027">
    <property type="protein sequence ID" value="MBC6492364.1"/>
    <property type="molecule type" value="Genomic_DNA"/>
</dbReference>
<keyword evidence="1" id="KW-0812">Transmembrane</keyword>
<reference evidence="2 3" key="1">
    <citation type="submission" date="2016-07" db="EMBL/GenBank/DDBJ databases">
        <title>Genome analysis of Flavihumibacter stibioxidans YS-17.</title>
        <authorList>
            <person name="Shi K."/>
            <person name="Han Y."/>
            <person name="Wang G."/>
        </authorList>
    </citation>
    <scope>NUCLEOTIDE SEQUENCE [LARGE SCALE GENOMIC DNA]</scope>
    <source>
        <strain evidence="2 3">YS-17</strain>
    </source>
</reference>
<keyword evidence="3" id="KW-1185">Reference proteome</keyword>
<dbReference type="Proteomes" id="UP000765802">
    <property type="component" value="Unassembled WGS sequence"/>
</dbReference>
<comment type="caution">
    <text evidence="2">The sequence shown here is derived from an EMBL/GenBank/DDBJ whole genome shotgun (WGS) entry which is preliminary data.</text>
</comment>